<keyword evidence="2" id="KW-1185">Reference proteome</keyword>
<evidence type="ECO:0000313" key="1">
    <source>
        <dbReference type="EMBL" id="KAJ4438844.1"/>
    </source>
</evidence>
<comment type="caution">
    <text evidence="1">The sequence shown here is derived from an EMBL/GenBank/DDBJ whole genome shotgun (WGS) entry which is preliminary data.</text>
</comment>
<reference evidence="1 2" key="1">
    <citation type="journal article" date="2022" name="Allergy">
        <title>Genome assembly and annotation of Periplaneta americana reveal a comprehensive cockroach allergen profile.</title>
        <authorList>
            <person name="Wang L."/>
            <person name="Xiong Q."/>
            <person name="Saelim N."/>
            <person name="Wang L."/>
            <person name="Nong W."/>
            <person name="Wan A.T."/>
            <person name="Shi M."/>
            <person name="Liu X."/>
            <person name="Cao Q."/>
            <person name="Hui J.H.L."/>
            <person name="Sookrung N."/>
            <person name="Leung T.F."/>
            <person name="Tungtrongchitr A."/>
            <person name="Tsui S.K.W."/>
        </authorList>
    </citation>
    <scope>NUCLEOTIDE SEQUENCE [LARGE SCALE GENOMIC DNA]</scope>
    <source>
        <strain evidence="1">PWHHKU_190912</strain>
    </source>
</reference>
<dbReference type="EMBL" id="JAJSOF020000019">
    <property type="protein sequence ID" value="KAJ4438844.1"/>
    <property type="molecule type" value="Genomic_DNA"/>
</dbReference>
<gene>
    <name evidence="1" type="ORF">ANN_14797</name>
</gene>
<protein>
    <submittedName>
        <fullName evidence="1">Uncharacterized protein</fullName>
    </submittedName>
</protein>
<organism evidence="1 2">
    <name type="scientific">Periplaneta americana</name>
    <name type="common">American cockroach</name>
    <name type="synonym">Blatta americana</name>
    <dbReference type="NCBI Taxonomy" id="6978"/>
    <lineage>
        <taxon>Eukaryota</taxon>
        <taxon>Metazoa</taxon>
        <taxon>Ecdysozoa</taxon>
        <taxon>Arthropoda</taxon>
        <taxon>Hexapoda</taxon>
        <taxon>Insecta</taxon>
        <taxon>Pterygota</taxon>
        <taxon>Neoptera</taxon>
        <taxon>Polyneoptera</taxon>
        <taxon>Dictyoptera</taxon>
        <taxon>Blattodea</taxon>
        <taxon>Blattoidea</taxon>
        <taxon>Blattidae</taxon>
        <taxon>Blattinae</taxon>
        <taxon>Periplaneta</taxon>
    </lineage>
</organism>
<dbReference type="Proteomes" id="UP001148838">
    <property type="component" value="Unassembled WGS sequence"/>
</dbReference>
<accession>A0ABQ8SYE0</accession>
<proteinExistence type="predicted"/>
<evidence type="ECO:0000313" key="2">
    <source>
        <dbReference type="Proteomes" id="UP001148838"/>
    </source>
</evidence>
<name>A0ABQ8SYE0_PERAM</name>
<sequence>MASLCEGGNEPPGSLKAIGVSEERTMLKLIRKMKRELAGSLAKKKLPAEGCTGRNGEREKSSRQKDQIYDIKIWMHGANWRRGCQTSLEHVTIRIKPRPSCSGGTIDESLLQPITIIAGARRRSELTLNLSGPTGGFAYGTPRKL</sequence>